<organism evidence="3">
    <name type="scientific">Chaetomium thermophilum (strain DSM 1495 / CBS 144.50 / IMI 039719)</name>
    <name type="common">Thermochaetoides thermophila</name>
    <dbReference type="NCBI Taxonomy" id="759272"/>
    <lineage>
        <taxon>Eukaryota</taxon>
        <taxon>Fungi</taxon>
        <taxon>Dikarya</taxon>
        <taxon>Ascomycota</taxon>
        <taxon>Pezizomycotina</taxon>
        <taxon>Sordariomycetes</taxon>
        <taxon>Sordariomycetidae</taxon>
        <taxon>Sordariales</taxon>
        <taxon>Chaetomiaceae</taxon>
        <taxon>Thermochaetoides</taxon>
    </lineage>
</organism>
<accession>G0S0N4</accession>
<proteinExistence type="predicted"/>
<evidence type="ECO:0000256" key="1">
    <source>
        <dbReference type="SAM" id="MobiDB-lite"/>
    </source>
</evidence>
<dbReference type="KEGG" id="cthr:CTHT_0010650"/>
<sequence>MAPASDVKVKEINALVSVAEKLYAALENVEKSLSGQIEKTVANPPLLKASLSPCPGDLPSPPSPLLNDLPPKARKKAGRAAYKTKLVESRNVQDATPSPLDPMEAEPLAADTSRPPLQAIATMVPSEEWRQRLRAAFRMATARFPLNEVIAETQRLITNRNCDARGFIDFLSSGRLPSLEQGCPMFAQLPWDSPEGIATLNEWQHIRRETPARRPVRTRGHAQPSTDGTIQPLRAATAPLSSSSPPLQNPSLQGPDRPSTDIGDTIFVRY</sequence>
<dbReference type="EMBL" id="GL988039">
    <property type="protein sequence ID" value="EGS22594.1"/>
    <property type="molecule type" value="Genomic_DNA"/>
</dbReference>
<feature type="compositionally biased region" description="Low complexity" evidence="1">
    <location>
        <begin position="239"/>
        <end position="255"/>
    </location>
</feature>
<gene>
    <name evidence="2" type="ORF">CTHT_0010650</name>
</gene>
<keyword evidence="3" id="KW-1185">Reference proteome</keyword>
<feature type="region of interest" description="Disordered" evidence="1">
    <location>
        <begin position="77"/>
        <end position="109"/>
    </location>
</feature>
<dbReference type="GeneID" id="18255103"/>
<name>G0S0N4_CHATD</name>
<reference evidence="2 3" key="1">
    <citation type="journal article" date="2011" name="Cell">
        <title>Insight into structure and assembly of the nuclear pore complex by utilizing the genome of a eukaryotic thermophile.</title>
        <authorList>
            <person name="Amlacher S."/>
            <person name="Sarges P."/>
            <person name="Flemming D."/>
            <person name="van Noort V."/>
            <person name="Kunze R."/>
            <person name="Devos D.P."/>
            <person name="Arumugam M."/>
            <person name="Bork P."/>
            <person name="Hurt E."/>
        </authorList>
    </citation>
    <scope>NUCLEOTIDE SEQUENCE [LARGE SCALE GENOMIC DNA]</scope>
    <source>
        <strain evidence="3">DSM 1495 / CBS 144.50 / IMI 039719</strain>
    </source>
</reference>
<feature type="region of interest" description="Disordered" evidence="1">
    <location>
        <begin position="52"/>
        <end position="71"/>
    </location>
</feature>
<dbReference type="AlphaFoldDB" id="G0S0N4"/>
<dbReference type="Proteomes" id="UP000008066">
    <property type="component" value="Unassembled WGS sequence"/>
</dbReference>
<evidence type="ECO:0000313" key="3">
    <source>
        <dbReference type="Proteomes" id="UP000008066"/>
    </source>
</evidence>
<dbReference type="HOGENOM" id="CLU_1030595_0_0_1"/>
<evidence type="ECO:0000313" key="2">
    <source>
        <dbReference type="EMBL" id="EGS22594.1"/>
    </source>
</evidence>
<feature type="region of interest" description="Disordered" evidence="1">
    <location>
        <begin position="208"/>
        <end position="265"/>
    </location>
</feature>
<dbReference type="RefSeq" id="XP_006691586.1">
    <property type="nucleotide sequence ID" value="XM_006691523.1"/>
</dbReference>
<protein>
    <submittedName>
        <fullName evidence="2">Uncharacterized protein</fullName>
    </submittedName>
</protein>